<evidence type="ECO:0000313" key="10">
    <source>
        <dbReference type="Proteomes" id="UP000184499"/>
    </source>
</evidence>
<feature type="domain" description="Putative ER transporter 6TM N-terminal" evidence="7">
    <location>
        <begin position="395"/>
        <end position="602"/>
    </location>
</feature>
<feature type="domain" description="Integral membrane bound transporter" evidence="8">
    <location>
        <begin position="875"/>
        <end position="1013"/>
    </location>
</feature>
<reference evidence="10" key="1">
    <citation type="journal article" date="2017" name="Genome Biol.">
        <title>Comparative genomics reveals high biological diversity and specific adaptations in the industrially and medically important fungal genus Aspergillus.</title>
        <authorList>
            <person name="de Vries R.P."/>
            <person name="Riley R."/>
            <person name="Wiebenga A."/>
            <person name="Aguilar-Osorio G."/>
            <person name="Amillis S."/>
            <person name="Uchima C.A."/>
            <person name="Anderluh G."/>
            <person name="Asadollahi M."/>
            <person name="Askin M."/>
            <person name="Barry K."/>
            <person name="Battaglia E."/>
            <person name="Bayram O."/>
            <person name="Benocci T."/>
            <person name="Braus-Stromeyer S.A."/>
            <person name="Caldana C."/>
            <person name="Canovas D."/>
            <person name="Cerqueira G.C."/>
            <person name="Chen F."/>
            <person name="Chen W."/>
            <person name="Choi C."/>
            <person name="Clum A."/>
            <person name="Dos Santos R.A."/>
            <person name="Damasio A.R."/>
            <person name="Diallinas G."/>
            <person name="Emri T."/>
            <person name="Fekete E."/>
            <person name="Flipphi M."/>
            <person name="Freyberg S."/>
            <person name="Gallo A."/>
            <person name="Gournas C."/>
            <person name="Habgood R."/>
            <person name="Hainaut M."/>
            <person name="Harispe M.L."/>
            <person name="Henrissat B."/>
            <person name="Hilden K.S."/>
            <person name="Hope R."/>
            <person name="Hossain A."/>
            <person name="Karabika E."/>
            <person name="Karaffa L."/>
            <person name="Karanyi Z."/>
            <person name="Krasevec N."/>
            <person name="Kuo A."/>
            <person name="Kusch H."/>
            <person name="LaButti K."/>
            <person name="Lagendijk E.L."/>
            <person name="Lapidus A."/>
            <person name="Levasseur A."/>
            <person name="Lindquist E."/>
            <person name="Lipzen A."/>
            <person name="Logrieco A.F."/>
            <person name="MacCabe A."/>
            <person name="Maekelae M.R."/>
            <person name="Malavazi I."/>
            <person name="Melin P."/>
            <person name="Meyer V."/>
            <person name="Mielnichuk N."/>
            <person name="Miskei M."/>
            <person name="Molnar A.P."/>
            <person name="Mule G."/>
            <person name="Ngan C.Y."/>
            <person name="Orejas M."/>
            <person name="Orosz E."/>
            <person name="Ouedraogo J.P."/>
            <person name="Overkamp K.M."/>
            <person name="Park H.-S."/>
            <person name="Perrone G."/>
            <person name="Piumi F."/>
            <person name="Punt P.J."/>
            <person name="Ram A.F."/>
            <person name="Ramon A."/>
            <person name="Rauscher S."/>
            <person name="Record E."/>
            <person name="Riano-Pachon D.M."/>
            <person name="Robert V."/>
            <person name="Roehrig J."/>
            <person name="Ruller R."/>
            <person name="Salamov A."/>
            <person name="Salih N.S."/>
            <person name="Samson R.A."/>
            <person name="Sandor E."/>
            <person name="Sanguinetti M."/>
            <person name="Schuetze T."/>
            <person name="Sepcic K."/>
            <person name="Shelest E."/>
            <person name="Sherlock G."/>
            <person name="Sophianopoulou V."/>
            <person name="Squina F.M."/>
            <person name="Sun H."/>
            <person name="Susca A."/>
            <person name="Todd R.B."/>
            <person name="Tsang A."/>
            <person name="Unkles S.E."/>
            <person name="van de Wiele N."/>
            <person name="van Rossen-Uffink D."/>
            <person name="Oliveira J.V."/>
            <person name="Vesth T.C."/>
            <person name="Visser J."/>
            <person name="Yu J.-H."/>
            <person name="Zhou M."/>
            <person name="Andersen M.R."/>
            <person name="Archer D.B."/>
            <person name="Baker S.E."/>
            <person name="Benoit I."/>
            <person name="Brakhage A.A."/>
            <person name="Braus G.H."/>
            <person name="Fischer R."/>
            <person name="Frisvad J.C."/>
            <person name="Goldman G.H."/>
            <person name="Houbraken J."/>
            <person name="Oakley B."/>
            <person name="Pocsi I."/>
            <person name="Scazzocchio C."/>
            <person name="Seiboth B."/>
            <person name="vanKuyk P.A."/>
            <person name="Wortman J."/>
            <person name="Dyer P.S."/>
            <person name="Grigoriev I.V."/>
        </authorList>
    </citation>
    <scope>NUCLEOTIDE SEQUENCE [LARGE SCALE GENOMIC DNA]</scope>
    <source>
        <strain evidence="10">CBS 101740 / IMI 381727 / IBT 21946</strain>
    </source>
</reference>
<dbReference type="InterPro" id="IPR049453">
    <property type="entry name" value="Memb_transporter_dom"/>
</dbReference>
<dbReference type="InterPro" id="IPR018823">
    <property type="entry name" value="ArAE_2_N"/>
</dbReference>
<feature type="transmembrane region" description="Helical" evidence="6">
    <location>
        <begin position="177"/>
        <end position="200"/>
    </location>
</feature>
<feature type="transmembrane region" description="Helical" evidence="6">
    <location>
        <begin position="248"/>
        <end position="272"/>
    </location>
</feature>
<feature type="transmembrane region" description="Helical" evidence="6">
    <location>
        <begin position="461"/>
        <end position="479"/>
    </location>
</feature>
<evidence type="ECO:0000259" key="7">
    <source>
        <dbReference type="Pfam" id="PF10337"/>
    </source>
</evidence>
<evidence type="ECO:0000256" key="5">
    <source>
        <dbReference type="SAM" id="MobiDB-lite"/>
    </source>
</evidence>
<gene>
    <name evidence="9" type="ORF">ASPBRDRAFT_208795</name>
</gene>
<evidence type="ECO:0008006" key="11">
    <source>
        <dbReference type="Google" id="ProtNLM"/>
    </source>
</evidence>
<dbReference type="EMBL" id="KV878687">
    <property type="protein sequence ID" value="OJJ70143.1"/>
    <property type="molecule type" value="Genomic_DNA"/>
</dbReference>
<feature type="transmembrane region" description="Helical" evidence="6">
    <location>
        <begin position="955"/>
        <end position="972"/>
    </location>
</feature>
<feature type="transmembrane region" description="Helical" evidence="6">
    <location>
        <begin position="346"/>
        <end position="368"/>
    </location>
</feature>
<evidence type="ECO:0000259" key="8">
    <source>
        <dbReference type="Pfam" id="PF13515"/>
    </source>
</evidence>
<feature type="region of interest" description="Disordered" evidence="5">
    <location>
        <begin position="1"/>
        <end position="28"/>
    </location>
</feature>
<feature type="transmembrane region" description="Helical" evidence="6">
    <location>
        <begin position="44"/>
        <end position="68"/>
    </location>
</feature>
<dbReference type="PANTHER" id="PTHR37994">
    <property type="entry name" value="ARAE_2_N DOMAIN-CONTAINING PROTEIN-RELATED"/>
    <property type="match status" value="1"/>
</dbReference>
<feature type="transmembrane region" description="Helical" evidence="6">
    <location>
        <begin position="423"/>
        <end position="441"/>
    </location>
</feature>
<dbReference type="AlphaFoldDB" id="A0A1L9UES0"/>
<dbReference type="Pfam" id="PF13515">
    <property type="entry name" value="FUSC_2"/>
    <property type="match status" value="1"/>
</dbReference>
<sequence length="1275" mass="143771">MPEDASDTIHGPVHGVQQEPPDTLPCPSTPEKLMQKKPRITEHLWIVLGPPAILLFDLVVPCIIYYSWYDIHRSRWRNACIAYHAALEICPLPKPEFDRHILGYAIISFGIGELYILIARVCRLLLHPTECAPLLSRSRWELDATSWVYGASMICALIPFVISSSKEIPVLYLYSPAFLLGFLGILMLITLVPFPIPIGIDSQRKGSRLRPFVYYAAEDMIAVDGLQDREFRIRYNFRYETSAAFRKMLLYLTLWWFFGIAVYIGCVSAIIWTLEFHYAFGLSLGVLFSFLIIWAMVSGAIAPTIGLAIYQSNGVARRFSTIGYLVPIMSILTVPVAPRARFLQNLIVSILAVGLATALSFLSMWCAVKARDNTTHIPEAKNTGPVTGAPVSPFNAAASVNMAVWLAFEVWLANTFRAFRPQYFLPSIIFSIFVQVTGTYGSQFATLKEAANLIKHLVETFFTGFGLSAAINLLILPVTSRKLVTIQITEILQGVQKTLDVQHKFIESLSSRDWFPLYHGSDLPPREKKSPWLEADAVQTATIHFAEGFAKMKAELRYAKREAGWAYLGPKELVEISHIMKKIFTSILWMESIVKVTKSLEEHGSWETFRGVPISHTISEFESNQEEKQQWHRQFAQQRTPARELFQAMKQGIRHSLYALRLQKPPARVKLDLESNQSSAAAGLQNAVESFVRQRQAPLEAWLSWTGMDGPEQTELLKSGGKSADSQQRERRQFQLFLFLDLEYSLITTARSILELTKYADSKAAGGTMTRQRFIVPSWKQLTKWFWASLSREDHELDYQQYNRRSGTVRVSLRDILQTGTDPEHLSPRTRWERISNKFRTIFHFFGSPESIFGLRVAVATMSVTLVAFLRNSQHFYIQQRLIWGSIMIAISMTLTAGSAMYGQSVRFFGTVIGMVVSYIDWYIVDAHTAGVLVFVGISMALFHYPLIRFPADPVIPIIGMVTVMLIVGYALQVKKVGLAVSESNGQAYHALYVLSPYRVATVVGGIGVAFIFTYFPCAFTVRTRLRKDLGSFIYLLAHYYSAAYKACSLRLRDIAGYPRDKKSLGIVLEKALARLLAKEVVLLQGMKQHLAFVAWEPALGGKFPRDAYEKLAEKAQSILQLITVMVFITDSFREDSIHSNDRVPSELWRENIKKLITSLDLKSREVTSFFTTTAGVIKSATPLPLYIREPRLHHPSQVLADVDGSLLSVQHVGEEGYSAIAALEITIALLADNLAGLLFETRKLVGELDPVRDIIHKQEWPANLDSMMAWEGLD</sequence>
<name>A0A1L9UES0_ASPBC</name>
<comment type="subcellular location">
    <subcellularLocation>
        <location evidence="1">Membrane</location>
        <topology evidence="1">Multi-pass membrane protein</topology>
    </subcellularLocation>
</comment>
<feature type="transmembrane region" description="Helical" evidence="6">
    <location>
        <begin position="882"/>
        <end position="902"/>
    </location>
</feature>
<accession>A0A1L9UES0</accession>
<keyword evidence="3 6" id="KW-1133">Transmembrane helix</keyword>
<feature type="transmembrane region" description="Helical" evidence="6">
    <location>
        <begin position="852"/>
        <end position="870"/>
    </location>
</feature>
<feature type="transmembrane region" description="Helical" evidence="6">
    <location>
        <begin position="278"/>
        <end position="310"/>
    </location>
</feature>
<feature type="transmembrane region" description="Helical" evidence="6">
    <location>
        <begin position="101"/>
        <end position="126"/>
    </location>
</feature>
<feature type="transmembrane region" description="Helical" evidence="6">
    <location>
        <begin position="1000"/>
        <end position="1022"/>
    </location>
</feature>
<dbReference type="Pfam" id="PF10337">
    <property type="entry name" value="ArAE_2_N"/>
    <property type="match status" value="1"/>
</dbReference>
<proteinExistence type="predicted"/>
<dbReference type="GO" id="GO:0016020">
    <property type="term" value="C:membrane"/>
    <property type="evidence" value="ECO:0007669"/>
    <property type="project" value="UniProtKB-SubCell"/>
</dbReference>
<dbReference type="GeneID" id="93574330"/>
<dbReference type="STRING" id="767769.A0A1L9UES0"/>
<evidence type="ECO:0000256" key="3">
    <source>
        <dbReference type="ARBA" id="ARBA00022989"/>
    </source>
</evidence>
<evidence type="ECO:0000256" key="1">
    <source>
        <dbReference type="ARBA" id="ARBA00004141"/>
    </source>
</evidence>
<feature type="transmembrane region" description="Helical" evidence="6">
    <location>
        <begin position="922"/>
        <end position="943"/>
    </location>
</feature>
<feature type="transmembrane region" description="Helical" evidence="6">
    <location>
        <begin position="147"/>
        <end position="165"/>
    </location>
</feature>
<evidence type="ECO:0000256" key="4">
    <source>
        <dbReference type="ARBA" id="ARBA00023136"/>
    </source>
</evidence>
<keyword evidence="2 6" id="KW-0812">Transmembrane</keyword>
<keyword evidence="4 6" id="KW-0472">Membrane</keyword>
<dbReference type="OrthoDB" id="2274698at2759"/>
<evidence type="ECO:0000256" key="6">
    <source>
        <dbReference type="SAM" id="Phobius"/>
    </source>
</evidence>
<evidence type="ECO:0000256" key="2">
    <source>
        <dbReference type="ARBA" id="ARBA00022692"/>
    </source>
</evidence>
<dbReference type="VEuPathDB" id="FungiDB:ASPBRDRAFT_208795"/>
<dbReference type="Proteomes" id="UP000184499">
    <property type="component" value="Unassembled WGS sequence"/>
</dbReference>
<dbReference type="OMA" id="YLIPIMS"/>
<keyword evidence="10" id="KW-1185">Reference proteome</keyword>
<feature type="transmembrane region" description="Helical" evidence="6">
    <location>
        <begin position="322"/>
        <end position="340"/>
    </location>
</feature>
<dbReference type="RefSeq" id="XP_067477392.1">
    <property type="nucleotide sequence ID" value="XM_067621842.1"/>
</dbReference>
<evidence type="ECO:0000313" key="9">
    <source>
        <dbReference type="EMBL" id="OJJ70143.1"/>
    </source>
</evidence>
<organism evidence="9 10">
    <name type="scientific">Aspergillus brasiliensis (strain CBS 101740 / IMI 381727 / IBT 21946)</name>
    <dbReference type="NCBI Taxonomy" id="767769"/>
    <lineage>
        <taxon>Eukaryota</taxon>
        <taxon>Fungi</taxon>
        <taxon>Dikarya</taxon>
        <taxon>Ascomycota</taxon>
        <taxon>Pezizomycotina</taxon>
        <taxon>Eurotiomycetes</taxon>
        <taxon>Eurotiomycetidae</taxon>
        <taxon>Eurotiales</taxon>
        <taxon>Aspergillaceae</taxon>
        <taxon>Aspergillus</taxon>
        <taxon>Aspergillus subgen. Circumdati</taxon>
    </lineage>
</organism>
<protein>
    <recommendedName>
        <fullName evidence="11">ER transporter 6TM N-terminal domain-containing protein</fullName>
    </recommendedName>
</protein>
<dbReference type="PANTHER" id="PTHR37994:SF4">
    <property type="entry name" value="ER TRANSPORTER 6TM N-TERMINAL DOMAIN-CONTAINING PROTEIN-RELATED"/>
    <property type="match status" value="1"/>
</dbReference>